<dbReference type="PANTHER" id="PTHR46033">
    <property type="entry name" value="PROTEIN MAIN-LIKE 2"/>
    <property type="match status" value="1"/>
</dbReference>
<dbReference type="Pfam" id="PF13850">
    <property type="entry name" value="ERGIC_N"/>
    <property type="match status" value="1"/>
</dbReference>
<evidence type="ECO:0000259" key="2">
    <source>
        <dbReference type="Pfam" id="PF10536"/>
    </source>
</evidence>
<gene>
    <name evidence="4" type="ORF">HID58_020809</name>
</gene>
<evidence type="ECO:0000256" key="1">
    <source>
        <dbReference type="SAM" id="MobiDB-lite"/>
    </source>
</evidence>
<protein>
    <recommendedName>
        <fullName evidence="6">Aminotransferase-like plant mobile domain-containing protein</fullName>
    </recommendedName>
</protein>
<evidence type="ECO:0000259" key="3">
    <source>
        <dbReference type="Pfam" id="PF13850"/>
    </source>
</evidence>
<accession>A0ABQ8CUK7</accession>
<dbReference type="InterPro" id="IPR039542">
    <property type="entry name" value="Erv_N"/>
</dbReference>
<evidence type="ECO:0000313" key="5">
    <source>
        <dbReference type="Proteomes" id="UP000824890"/>
    </source>
</evidence>
<dbReference type="InterPro" id="IPR019557">
    <property type="entry name" value="AminoTfrase-like_pln_mobile"/>
</dbReference>
<dbReference type="InterPro" id="IPR044824">
    <property type="entry name" value="MAIN-like"/>
</dbReference>
<feature type="region of interest" description="Disordered" evidence="1">
    <location>
        <begin position="443"/>
        <end position="500"/>
    </location>
</feature>
<dbReference type="Proteomes" id="UP000824890">
    <property type="component" value="Unassembled WGS sequence"/>
</dbReference>
<dbReference type="EMBL" id="JAGKQM010000006">
    <property type="protein sequence ID" value="KAH0920791.1"/>
    <property type="molecule type" value="Genomic_DNA"/>
</dbReference>
<name>A0ABQ8CUK7_BRANA</name>
<dbReference type="Pfam" id="PF10536">
    <property type="entry name" value="PMD"/>
    <property type="match status" value="1"/>
</dbReference>
<proteinExistence type="predicted"/>
<reference evidence="4 5" key="1">
    <citation type="submission" date="2021-05" db="EMBL/GenBank/DDBJ databases">
        <title>Genome Assembly of Synthetic Allotetraploid Brassica napus Reveals Homoeologous Exchanges between Subgenomes.</title>
        <authorList>
            <person name="Davis J.T."/>
        </authorList>
    </citation>
    <scope>NUCLEOTIDE SEQUENCE [LARGE SCALE GENOMIC DNA]</scope>
    <source>
        <strain evidence="5">cv. Da-Ae</strain>
        <tissue evidence="4">Seedling</tissue>
    </source>
</reference>
<feature type="domain" description="Endoplasmic reticulum vesicle transporter N-terminal" evidence="3">
    <location>
        <begin position="634"/>
        <end position="724"/>
    </location>
</feature>
<organism evidence="4 5">
    <name type="scientific">Brassica napus</name>
    <name type="common">Rape</name>
    <dbReference type="NCBI Taxonomy" id="3708"/>
    <lineage>
        <taxon>Eukaryota</taxon>
        <taxon>Viridiplantae</taxon>
        <taxon>Streptophyta</taxon>
        <taxon>Embryophyta</taxon>
        <taxon>Tracheophyta</taxon>
        <taxon>Spermatophyta</taxon>
        <taxon>Magnoliopsida</taxon>
        <taxon>eudicotyledons</taxon>
        <taxon>Gunneridae</taxon>
        <taxon>Pentapetalae</taxon>
        <taxon>rosids</taxon>
        <taxon>malvids</taxon>
        <taxon>Brassicales</taxon>
        <taxon>Brassicaceae</taxon>
        <taxon>Brassiceae</taxon>
        <taxon>Brassica</taxon>
    </lineage>
</organism>
<dbReference type="PANTHER" id="PTHR46033:SF73">
    <property type="entry name" value="AMINOTRANSFERASE-LIKE, MOBILE DOMAIN PROTEIN-RELATED"/>
    <property type="match status" value="1"/>
</dbReference>
<feature type="domain" description="Aminotransferase-like plant mobile" evidence="2">
    <location>
        <begin position="63"/>
        <end position="392"/>
    </location>
</feature>
<comment type="caution">
    <text evidence="4">The sequence shown here is derived from an EMBL/GenBank/DDBJ whole genome shotgun (WGS) entry which is preliminary data.</text>
</comment>
<keyword evidence="5" id="KW-1185">Reference proteome</keyword>
<evidence type="ECO:0000313" key="4">
    <source>
        <dbReference type="EMBL" id="KAH0920791.1"/>
    </source>
</evidence>
<evidence type="ECO:0008006" key="6">
    <source>
        <dbReference type="Google" id="ProtNLM"/>
    </source>
</evidence>
<sequence length="795" mass="89079">MVSPSTHLLKPCFTTSTEGSPPLDLKALSLSVSFNGWRFPNAKFKSWATKMSALHEPTWKKAGIFEAVVASTLKITKDSDLVLEIAEKWCPDTNTFVFPWGEATITLEDVLLLLGFSVLGSPVFASLDSSGEKTKEKLEKERVVLKRDQVSNRATQTVWMSRFMDSGDDDELEHVAFLALWLSYFVFPTRYYQINEAVFPVAVHLASGVRIALAPAVLAHLYADLTLLKDHTRDFSNDKIELNALFKLVQVWTWERFKELRPKDTNPLLKGQIRLARWDDVKEGNNDVPKFYPEKAMWVPVGPELDEAFISFARCIKVSELVGMDSVEHYFPNRVAAQFGLLQDVHCPVNRSNLSEEEAWDEYNKPIEDLTLFIPSRSAVPRVTSMFCDWWRKSYPQLQGSRKRTRRKRVCTVGCCQTHDSDDDEDLSLTIAQIRRLSIKKCSGGEDASEPLGKKSRFEADNNDSGPLQELVSVRANGKETVPPPEIEQKNEGNDDELNVHGSNLEKMAMPNDGNKEPECLLHEDGSQETGESNKGKAVGDGTQGDDCLFHDTVLGSEEHMKSTKSLHNVKKLASSIEKLALSIDERIARAERNVAWLKERKATKQKKIAAAAARLLKGNYELLALFMVSTTKIKSVDFYRKIPRDLTEASLSGAGLSIIAALAMMFLFGMELSTYLAVTTQTSVVVDNSSDDDFLQIDFNVSFPALSCEFATFEVSDVLSTNRLNLTKTIKKVPIDPHLRDTGEEYHPTPDSDLINHGDEHHDDNTYAAIPLSGGTFDKISHKFPILVVNFYAP</sequence>